<dbReference type="Proteomes" id="UP000788993">
    <property type="component" value="Unassembled WGS sequence"/>
</dbReference>
<dbReference type="RefSeq" id="XP_018209817.1">
    <property type="nucleotide sequence ID" value="XM_018353034.1"/>
</dbReference>
<dbReference type="GO" id="GO:0005886">
    <property type="term" value="C:plasma membrane"/>
    <property type="evidence" value="ECO:0007669"/>
    <property type="project" value="UniProtKB-SubCell"/>
</dbReference>
<dbReference type="EMBL" id="JAEUBD010001178">
    <property type="protein sequence ID" value="KAH3664757.1"/>
    <property type="molecule type" value="Genomic_DNA"/>
</dbReference>
<protein>
    <submittedName>
        <fullName evidence="8">Uncharacterized protein</fullName>
    </submittedName>
</protein>
<dbReference type="AlphaFoldDB" id="A0A1B7SEF2"/>
<dbReference type="PANTHER" id="PTHR23508">
    <property type="entry name" value="CARBOXYLIC ACID TRANSPORTER PROTEIN HOMOLOG"/>
    <property type="match status" value="1"/>
</dbReference>
<comment type="subcellular location">
    <subcellularLocation>
        <location evidence="1">Cell membrane</location>
        <topology evidence="1">Multi-pass membrane protein</topology>
    </subcellularLocation>
</comment>
<comment type="caution">
    <text evidence="8">The sequence shown here is derived from an EMBL/GenBank/DDBJ whole genome shotgun (WGS) entry which is preliminary data.</text>
</comment>
<dbReference type="PANTHER" id="PTHR23508:SF10">
    <property type="entry name" value="CARBOXYLIC ACID TRANSPORTER PROTEIN HOMOLOG"/>
    <property type="match status" value="1"/>
</dbReference>
<evidence type="ECO:0000256" key="1">
    <source>
        <dbReference type="ARBA" id="ARBA00004651"/>
    </source>
</evidence>
<accession>A0A1B7SEF2</accession>
<reference evidence="8" key="2">
    <citation type="submission" date="2021-01" db="EMBL/GenBank/DDBJ databases">
        <authorList>
            <person name="Schikora-Tamarit M.A."/>
        </authorList>
    </citation>
    <scope>NUCLEOTIDE SEQUENCE</scope>
    <source>
        <strain evidence="8">NCAIM Y.01608</strain>
    </source>
</reference>
<evidence type="ECO:0000313" key="9">
    <source>
        <dbReference type="Proteomes" id="UP000788993"/>
    </source>
</evidence>
<keyword evidence="4" id="KW-0812">Transmembrane</keyword>
<dbReference type="GO" id="GO:0046943">
    <property type="term" value="F:carboxylic acid transmembrane transporter activity"/>
    <property type="evidence" value="ECO:0007669"/>
    <property type="project" value="TreeGrafter"/>
</dbReference>
<dbReference type="OrthoDB" id="2261376at2759"/>
<evidence type="ECO:0000256" key="5">
    <source>
        <dbReference type="ARBA" id="ARBA00022989"/>
    </source>
</evidence>
<evidence type="ECO:0000256" key="2">
    <source>
        <dbReference type="ARBA" id="ARBA00010992"/>
    </source>
</evidence>
<dbReference type="Gene3D" id="1.20.1250.20">
    <property type="entry name" value="MFS general substrate transporter like domains"/>
    <property type="match status" value="1"/>
</dbReference>
<dbReference type="InterPro" id="IPR020846">
    <property type="entry name" value="MFS_dom"/>
</dbReference>
<keyword evidence="7" id="KW-0472">Membrane</keyword>
<evidence type="ECO:0000256" key="4">
    <source>
        <dbReference type="ARBA" id="ARBA00022692"/>
    </source>
</evidence>
<organism evidence="8 9">
    <name type="scientific">Ogataea polymorpha</name>
    <dbReference type="NCBI Taxonomy" id="460523"/>
    <lineage>
        <taxon>Eukaryota</taxon>
        <taxon>Fungi</taxon>
        <taxon>Dikarya</taxon>
        <taxon>Ascomycota</taxon>
        <taxon>Saccharomycotina</taxon>
        <taxon>Pichiomycetes</taxon>
        <taxon>Pichiales</taxon>
        <taxon>Pichiaceae</taxon>
        <taxon>Ogataea</taxon>
    </lineage>
</organism>
<dbReference type="SUPFAM" id="SSF103473">
    <property type="entry name" value="MFS general substrate transporter"/>
    <property type="match status" value="1"/>
</dbReference>
<dbReference type="FunFam" id="1.20.1250.20:FF:000140">
    <property type="entry name" value="Putative MFS phospholipid transporter"/>
    <property type="match status" value="1"/>
</dbReference>
<keyword evidence="5" id="KW-1133">Transmembrane helix</keyword>
<keyword evidence="3" id="KW-0813">Transport</keyword>
<dbReference type="InterPro" id="IPR005828">
    <property type="entry name" value="MFS_sugar_transport-like"/>
</dbReference>
<name>A0A1B7SEF2_9ASCO</name>
<dbReference type="PROSITE" id="PS50850">
    <property type="entry name" value="MFS"/>
    <property type="match status" value="1"/>
</dbReference>
<reference evidence="8" key="1">
    <citation type="journal article" date="2021" name="Open Biol.">
        <title>Shared evolutionary footprints suggest mitochondrial oxidative damage underlies multiple complex I losses in fungi.</title>
        <authorList>
            <person name="Schikora-Tamarit M.A."/>
            <person name="Marcet-Houben M."/>
            <person name="Nosek J."/>
            <person name="Gabaldon T."/>
        </authorList>
    </citation>
    <scope>NUCLEOTIDE SEQUENCE</scope>
    <source>
        <strain evidence="8">NCAIM Y.01608</strain>
    </source>
</reference>
<dbReference type="Pfam" id="PF00083">
    <property type="entry name" value="Sugar_tr"/>
    <property type="match status" value="2"/>
</dbReference>
<gene>
    <name evidence="8" type="ORF">OGATHE_003572</name>
</gene>
<proteinExistence type="inferred from homology"/>
<evidence type="ECO:0000256" key="3">
    <source>
        <dbReference type="ARBA" id="ARBA00022448"/>
    </source>
</evidence>
<evidence type="ECO:0000256" key="7">
    <source>
        <dbReference type="ARBA" id="ARBA00023136"/>
    </source>
</evidence>
<keyword evidence="9" id="KW-1185">Reference proteome</keyword>
<comment type="similarity">
    <text evidence="2">Belongs to the major facilitator superfamily. Sugar transporter (TC 2.A.1.1) family.</text>
</comment>
<evidence type="ECO:0000313" key="8">
    <source>
        <dbReference type="EMBL" id="KAH3664757.1"/>
    </source>
</evidence>
<sequence>MTYLADLPRVLRKEITLGRKQSDLDEDIIQPSVSPGKVAYIPEEALKPTEETKSYWPIFTAGAGLFSDGYVNNSVGTATTCLKRIYGTEAFTKSDAMNNVSSIAFVGTVVGQLSFGVFSDYVSRKAGMLISSAGLIFFAILSAGSWGVGTEAKYGGNPGGLFSALTCYRFFLGIFIGAEYPTGSAACAEASALLPAGHRNRWFAWFTNFMIDFGYVVSAFVPMVCLWIFKPGNLQPVWRITLGLGAIPPLSLFFLRLKFKENKQFQRTNFRHVRVPWLLVLKYYWFRLLIVMVIWWIYDFSAYAFGIYSSTIFDIIIPDGDLYKTFGWNVVFNLFYIPGAFLGAIVADYLGPRLTLVIGVFCQAIIGFAMAGSLSTLKQHIAGFVVVYGIFMTFGEFGPGDQIGLLASKTCATPVRGVYYSIAAAFGKIGAFCGTWAFPSFQANYSGDMGLKAPFYLASALAIVAGLLALFLLPPVDQEAMQREDVNFLRYLQENGFDITQLGGGQLGEVIKSFETVHEEMDSPKVSE</sequence>
<keyword evidence="6" id="KW-0843">Virulence</keyword>
<dbReference type="InterPro" id="IPR036259">
    <property type="entry name" value="MFS_trans_sf"/>
</dbReference>
<dbReference type="GO" id="GO:0030643">
    <property type="term" value="P:intracellular phosphate ion homeostasis"/>
    <property type="evidence" value="ECO:0007669"/>
    <property type="project" value="EnsemblFungi"/>
</dbReference>
<dbReference type="GO" id="GO:0001406">
    <property type="term" value="F:glycerophosphodiester transmembrane transporter activity"/>
    <property type="evidence" value="ECO:0007669"/>
    <property type="project" value="UniProtKB-ARBA"/>
</dbReference>
<evidence type="ECO:0000256" key="6">
    <source>
        <dbReference type="ARBA" id="ARBA00023026"/>
    </source>
</evidence>